<feature type="compositionally biased region" description="Basic and acidic residues" evidence="1">
    <location>
        <begin position="99"/>
        <end position="124"/>
    </location>
</feature>
<keyword evidence="3" id="KW-1185">Reference proteome</keyword>
<comment type="caution">
    <text evidence="2">The sequence shown here is derived from an EMBL/GenBank/DDBJ whole genome shotgun (WGS) entry which is preliminary data.</text>
</comment>
<evidence type="ECO:0000256" key="1">
    <source>
        <dbReference type="SAM" id="MobiDB-lite"/>
    </source>
</evidence>
<accession>A0A5A7R324</accession>
<dbReference type="EMBL" id="BKCP01009403">
    <property type="protein sequence ID" value="GER50804.1"/>
    <property type="molecule type" value="Genomic_DNA"/>
</dbReference>
<protein>
    <submittedName>
        <fullName evidence="2">SCAR-like protein 2</fullName>
    </submittedName>
</protein>
<name>A0A5A7R324_STRAF</name>
<organism evidence="2 3">
    <name type="scientific">Striga asiatica</name>
    <name type="common">Asiatic witchweed</name>
    <name type="synonym">Buchnera asiatica</name>
    <dbReference type="NCBI Taxonomy" id="4170"/>
    <lineage>
        <taxon>Eukaryota</taxon>
        <taxon>Viridiplantae</taxon>
        <taxon>Streptophyta</taxon>
        <taxon>Embryophyta</taxon>
        <taxon>Tracheophyta</taxon>
        <taxon>Spermatophyta</taxon>
        <taxon>Magnoliopsida</taxon>
        <taxon>eudicotyledons</taxon>
        <taxon>Gunneridae</taxon>
        <taxon>Pentapetalae</taxon>
        <taxon>asterids</taxon>
        <taxon>lamiids</taxon>
        <taxon>Lamiales</taxon>
        <taxon>Orobanchaceae</taxon>
        <taxon>Buchnereae</taxon>
        <taxon>Striga</taxon>
    </lineage>
</organism>
<feature type="compositionally biased region" description="Acidic residues" evidence="1">
    <location>
        <begin position="86"/>
        <end position="98"/>
    </location>
</feature>
<dbReference type="Proteomes" id="UP000325081">
    <property type="component" value="Unassembled WGS sequence"/>
</dbReference>
<dbReference type="AlphaFoldDB" id="A0A5A7R324"/>
<reference evidence="3" key="1">
    <citation type="journal article" date="2019" name="Curr. Biol.">
        <title>Genome Sequence of Striga asiatica Provides Insight into the Evolution of Plant Parasitism.</title>
        <authorList>
            <person name="Yoshida S."/>
            <person name="Kim S."/>
            <person name="Wafula E.K."/>
            <person name="Tanskanen J."/>
            <person name="Kim Y.M."/>
            <person name="Honaas L."/>
            <person name="Yang Z."/>
            <person name="Spallek T."/>
            <person name="Conn C.E."/>
            <person name="Ichihashi Y."/>
            <person name="Cheong K."/>
            <person name="Cui S."/>
            <person name="Der J.P."/>
            <person name="Gundlach H."/>
            <person name="Jiao Y."/>
            <person name="Hori C."/>
            <person name="Ishida J.K."/>
            <person name="Kasahara H."/>
            <person name="Kiba T."/>
            <person name="Kim M.S."/>
            <person name="Koo N."/>
            <person name="Laohavisit A."/>
            <person name="Lee Y.H."/>
            <person name="Lumba S."/>
            <person name="McCourt P."/>
            <person name="Mortimer J.C."/>
            <person name="Mutuku J.M."/>
            <person name="Nomura T."/>
            <person name="Sasaki-Sekimoto Y."/>
            <person name="Seto Y."/>
            <person name="Wang Y."/>
            <person name="Wakatake T."/>
            <person name="Sakakibara H."/>
            <person name="Demura T."/>
            <person name="Yamaguchi S."/>
            <person name="Yoneyama K."/>
            <person name="Manabe R.I."/>
            <person name="Nelson D.C."/>
            <person name="Schulman A.H."/>
            <person name="Timko M.P."/>
            <person name="dePamphilis C.W."/>
            <person name="Choi D."/>
            <person name="Shirasu K."/>
        </authorList>
    </citation>
    <scope>NUCLEOTIDE SEQUENCE [LARGE SCALE GENOMIC DNA]</scope>
    <source>
        <strain evidence="3">cv. UVA1</strain>
    </source>
</reference>
<gene>
    <name evidence="2" type="ORF">STAS_28129</name>
</gene>
<evidence type="ECO:0000313" key="2">
    <source>
        <dbReference type="EMBL" id="GER50804.1"/>
    </source>
</evidence>
<feature type="compositionally biased region" description="Basic and acidic residues" evidence="1">
    <location>
        <begin position="51"/>
        <end position="64"/>
    </location>
</feature>
<evidence type="ECO:0000313" key="3">
    <source>
        <dbReference type="Proteomes" id="UP000325081"/>
    </source>
</evidence>
<feature type="region of interest" description="Disordered" evidence="1">
    <location>
        <begin position="1"/>
        <end position="131"/>
    </location>
</feature>
<proteinExistence type="predicted"/>
<sequence>MSSNRIQGWEGIRQGKFSHSAMFNRTRQLRQGIIDERGRFPSATDRKRKRKESDEQPVEEEHLLPVHPAAANNFLLKEGDKMSVCEPDETENLDEEERTADRGRRPGKEPMEEKDKLDPRDQFRGKKGYRA</sequence>